<gene>
    <name evidence="5" type="ordered locus">Spirs_3936</name>
</gene>
<dbReference type="GO" id="GO:0004757">
    <property type="term" value="F:sepiapterin reductase (NADP+) activity"/>
    <property type="evidence" value="ECO:0007669"/>
    <property type="project" value="TreeGrafter"/>
</dbReference>
<dbReference type="eggNOG" id="COG1028">
    <property type="taxonomic scope" value="Bacteria"/>
</dbReference>
<comment type="subcellular location">
    <subcellularLocation>
        <location evidence="1">Cytoplasm</location>
    </subcellularLocation>
</comment>
<dbReference type="HOGENOM" id="CLU_010194_2_11_12"/>
<evidence type="ECO:0000256" key="3">
    <source>
        <dbReference type="ARBA" id="ARBA00022857"/>
    </source>
</evidence>
<dbReference type="InterPro" id="IPR002347">
    <property type="entry name" value="SDR_fam"/>
</dbReference>
<dbReference type="SUPFAM" id="SSF51735">
    <property type="entry name" value="NAD(P)-binding Rossmann-fold domains"/>
    <property type="match status" value="1"/>
</dbReference>
<protein>
    <submittedName>
        <fullName evidence="5">Short-chain dehydrogenase/reductase SDR</fullName>
    </submittedName>
</protein>
<dbReference type="STRING" id="573413.Spirs_3936"/>
<dbReference type="Pfam" id="PF00106">
    <property type="entry name" value="adh_short"/>
    <property type="match status" value="1"/>
</dbReference>
<evidence type="ECO:0000313" key="6">
    <source>
        <dbReference type="Proteomes" id="UP000002318"/>
    </source>
</evidence>
<dbReference type="PROSITE" id="PS00061">
    <property type="entry name" value="ADH_SHORT"/>
    <property type="match status" value="1"/>
</dbReference>
<dbReference type="Gene3D" id="3.40.50.720">
    <property type="entry name" value="NAD(P)-binding Rossmann-like Domain"/>
    <property type="match status" value="1"/>
</dbReference>
<dbReference type="InterPro" id="IPR051721">
    <property type="entry name" value="Biopterin_syn/organic_redct"/>
</dbReference>
<proteinExistence type="predicted"/>
<dbReference type="EMBL" id="CP002116">
    <property type="protein sequence ID" value="ADK83021.1"/>
    <property type="molecule type" value="Genomic_DNA"/>
</dbReference>
<dbReference type="PANTHER" id="PTHR44085:SF2">
    <property type="entry name" value="SEPIAPTERIN REDUCTASE"/>
    <property type="match status" value="1"/>
</dbReference>
<organism evidence="5 6">
    <name type="scientific">Sediminispirochaeta smaragdinae (strain DSM 11293 / JCM 15392 / SEBR 4228)</name>
    <name type="common">Spirochaeta smaragdinae</name>
    <dbReference type="NCBI Taxonomy" id="573413"/>
    <lineage>
        <taxon>Bacteria</taxon>
        <taxon>Pseudomonadati</taxon>
        <taxon>Spirochaetota</taxon>
        <taxon>Spirochaetia</taxon>
        <taxon>Spirochaetales</taxon>
        <taxon>Spirochaetaceae</taxon>
        <taxon>Sediminispirochaeta</taxon>
    </lineage>
</organism>
<dbReference type="GO" id="GO:0005737">
    <property type="term" value="C:cytoplasm"/>
    <property type="evidence" value="ECO:0007669"/>
    <property type="project" value="UniProtKB-SubCell"/>
</dbReference>
<evidence type="ECO:0000256" key="1">
    <source>
        <dbReference type="ARBA" id="ARBA00004496"/>
    </source>
</evidence>
<dbReference type="GO" id="GO:0006729">
    <property type="term" value="P:tetrahydrobiopterin biosynthetic process"/>
    <property type="evidence" value="ECO:0007669"/>
    <property type="project" value="TreeGrafter"/>
</dbReference>
<evidence type="ECO:0000256" key="4">
    <source>
        <dbReference type="ARBA" id="ARBA00023002"/>
    </source>
</evidence>
<keyword evidence="4" id="KW-0560">Oxidoreductase</keyword>
<name>E1R952_SEDSS</name>
<dbReference type="AlphaFoldDB" id="E1R952"/>
<keyword evidence="6" id="KW-1185">Reference proteome</keyword>
<keyword evidence="3" id="KW-0521">NADP</keyword>
<dbReference type="KEGG" id="ssm:Spirs_3936"/>
<dbReference type="Proteomes" id="UP000002318">
    <property type="component" value="Chromosome"/>
</dbReference>
<dbReference type="PRINTS" id="PR00081">
    <property type="entry name" value="GDHRDH"/>
</dbReference>
<evidence type="ECO:0000256" key="2">
    <source>
        <dbReference type="ARBA" id="ARBA00022490"/>
    </source>
</evidence>
<dbReference type="InterPro" id="IPR036291">
    <property type="entry name" value="NAD(P)-bd_dom_sf"/>
</dbReference>
<keyword evidence="2" id="KW-0963">Cytoplasm</keyword>
<reference evidence="5 6" key="1">
    <citation type="journal article" date="2010" name="Stand. Genomic Sci.">
        <title>Complete genome sequence of Spirochaeta smaragdinae type strain (SEBR 4228).</title>
        <authorList>
            <person name="Mavromatis K."/>
            <person name="Yasawong M."/>
            <person name="Chertkov O."/>
            <person name="Lapidus A."/>
            <person name="Lucas S."/>
            <person name="Nolan M."/>
            <person name="Del Rio T.G."/>
            <person name="Tice H."/>
            <person name="Cheng J.F."/>
            <person name="Pitluck S."/>
            <person name="Liolios K."/>
            <person name="Ivanova N."/>
            <person name="Tapia R."/>
            <person name="Han C."/>
            <person name="Bruce D."/>
            <person name="Goodwin L."/>
            <person name="Pati A."/>
            <person name="Chen A."/>
            <person name="Palaniappan K."/>
            <person name="Land M."/>
            <person name="Hauser L."/>
            <person name="Chang Y.J."/>
            <person name="Jeffries C.D."/>
            <person name="Detter J.C."/>
            <person name="Rohde M."/>
            <person name="Brambilla E."/>
            <person name="Spring S."/>
            <person name="Goker M."/>
            <person name="Sikorski J."/>
            <person name="Woyke T."/>
            <person name="Bristow J."/>
            <person name="Eisen J.A."/>
            <person name="Markowitz V."/>
            <person name="Hugenholtz P."/>
            <person name="Klenk H.P."/>
            <person name="Kyrpides N.C."/>
        </authorList>
    </citation>
    <scope>NUCLEOTIDE SEQUENCE [LARGE SCALE GENOMIC DNA]</scope>
    <source>
        <strain evidence="6">DSM 11293 / JCM 15392 / SEBR 4228</strain>
    </source>
</reference>
<dbReference type="RefSeq" id="WP_013256480.1">
    <property type="nucleotide sequence ID" value="NC_014364.1"/>
</dbReference>
<dbReference type="OrthoDB" id="9803333at2"/>
<accession>E1R952</accession>
<dbReference type="PANTHER" id="PTHR44085">
    <property type="entry name" value="SEPIAPTERIN REDUCTASE"/>
    <property type="match status" value="1"/>
</dbReference>
<dbReference type="InterPro" id="IPR020904">
    <property type="entry name" value="Sc_DH/Rdtase_CS"/>
</dbReference>
<sequence length="261" mass="28355">MRYYIITGTSRGIGEDLAKAAASDGNGTMLFCISRGGSEEVSKFVGNSGAVVNDIRFDLSKTAEIDDLVDRIFRGIDAAHCEELVLINNAGVLEPVGPAGYNSTAAVEHHMRVNLLAPMRLTSLCIAAAARAAISGRKLALQIISGAAHRPYQGWSAYCAGKAGLAMFARTVALEQKEEAYPFLSLAVAPGIIDTRMQEVVRRSDPQQFPDRDAFVRYHEDGKLDDPHETASWLMKIINDTSLESGSIIDLREYRKGEIHG</sequence>
<evidence type="ECO:0000313" key="5">
    <source>
        <dbReference type="EMBL" id="ADK83021.1"/>
    </source>
</evidence>